<evidence type="ECO:0000313" key="2">
    <source>
        <dbReference type="Proteomes" id="UP000184127"/>
    </source>
</evidence>
<organism evidence="1 2">
    <name type="scientific">Thermoanaerobacter uzonensis DSM 18761</name>
    <dbReference type="NCBI Taxonomy" id="1123369"/>
    <lineage>
        <taxon>Bacteria</taxon>
        <taxon>Bacillati</taxon>
        <taxon>Bacillota</taxon>
        <taxon>Clostridia</taxon>
        <taxon>Thermoanaerobacterales</taxon>
        <taxon>Thermoanaerobacteraceae</taxon>
        <taxon>Thermoanaerobacter</taxon>
    </lineage>
</organism>
<accession>A0A1M5AH41</accession>
<dbReference type="Proteomes" id="UP000184127">
    <property type="component" value="Unassembled WGS sequence"/>
</dbReference>
<dbReference type="InterPro" id="IPR055811">
    <property type="entry name" value="DUF7387"/>
</dbReference>
<dbReference type="Pfam" id="PF24113">
    <property type="entry name" value="DUF7387"/>
    <property type="match status" value="1"/>
</dbReference>
<keyword evidence="2" id="KW-1185">Reference proteome</keyword>
<dbReference type="SUPFAM" id="SSF143100">
    <property type="entry name" value="TTHA1013/TTHA0281-like"/>
    <property type="match status" value="1"/>
</dbReference>
<name>A0A1M5AH41_9THEO</name>
<dbReference type="PANTHER" id="PTHR34504:SF2">
    <property type="entry name" value="UPF0150 PROTEIN SSL0259"/>
    <property type="match status" value="1"/>
</dbReference>
<dbReference type="Gene3D" id="3.30.160.250">
    <property type="match status" value="1"/>
</dbReference>
<dbReference type="AlphaFoldDB" id="A0A1M5AH41"/>
<evidence type="ECO:0000313" key="1">
    <source>
        <dbReference type="EMBL" id="SHF29533.1"/>
    </source>
</evidence>
<dbReference type="InterPro" id="IPR051404">
    <property type="entry name" value="TA_system_antitoxin"/>
</dbReference>
<dbReference type="InterPro" id="IPR035069">
    <property type="entry name" value="TTHA1013/TTHA0281-like"/>
</dbReference>
<reference evidence="2" key="1">
    <citation type="submission" date="2016-11" db="EMBL/GenBank/DDBJ databases">
        <authorList>
            <person name="Varghese N."/>
            <person name="Submissions S."/>
        </authorList>
    </citation>
    <scope>NUCLEOTIDE SEQUENCE [LARGE SCALE GENOMIC DNA]</scope>
    <source>
        <strain evidence="2">DSM 18761</strain>
    </source>
</reference>
<proteinExistence type="predicted"/>
<dbReference type="PANTHER" id="PTHR34504">
    <property type="entry name" value="ANTITOXIN HICB"/>
    <property type="match status" value="1"/>
</dbReference>
<gene>
    <name evidence="1" type="ORF">SAMN02745195_02295</name>
</gene>
<evidence type="ECO:0008006" key="3">
    <source>
        <dbReference type="Google" id="ProtNLM"/>
    </source>
</evidence>
<dbReference type="RefSeq" id="WP_006570141.1">
    <property type="nucleotide sequence ID" value="NZ_FQUR01000023.1"/>
</dbReference>
<sequence length="68" mass="7809">MKVKFTVVIQKEENWYVAKCIENSVASQGKTIEEALDNLKEALELYYENGELDLEEKPLFITTVEVAI</sequence>
<dbReference type="EMBL" id="FQUR01000023">
    <property type="protein sequence ID" value="SHF29533.1"/>
    <property type="molecule type" value="Genomic_DNA"/>
</dbReference>
<protein>
    <recommendedName>
        <fullName evidence="3">Type II toxin-antitoxin system HicB family antitoxin</fullName>
    </recommendedName>
</protein>